<evidence type="ECO:0000313" key="4">
    <source>
        <dbReference type="EMBL" id="KAI7740653.1"/>
    </source>
</evidence>
<dbReference type="InterPro" id="IPR011009">
    <property type="entry name" value="Kinase-like_dom_sf"/>
</dbReference>
<gene>
    <name evidence="4" type="ORF">M8C21_002793</name>
</gene>
<dbReference type="GO" id="GO:0005524">
    <property type="term" value="F:ATP binding"/>
    <property type="evidence" value="ECO:0007669"/>
    <property type="project" value="InterPro"/>
</dbReference>
<dbReference type="SUPFAM" id="SSF56112">
    <property type="entry name" value="Protein kinase-like (PK-like)"/>
    <property type="match status" value="1"/>
</dbReference>
<dbReference type="EMBL" id="JAMZMK010008380">
    <property type="protein sequence ID" value="KAI7740653.1"/>
    <property type="molecule type" value="Genomic_DNA"/>
</dbReference>
<dbReference type="PANTHER" id="PTHR45621">
    <property type="entry name" value="OS01G0588500 PROTEIN-RELATED"/>
    <property type="match status" value="1"/>
</dbReference>
<dbReference type="Gene3D" id="1.10.510.10">
    <property type="entry name" value="Transferase(Phosphotransferase) domain 1"/>
    <property type="match status" value="1"/>
</dbReference>
<accession>A0AAD5GI19</accession>
<organism evidence="4 5">
    <name type="scientific">Ambrosia artemisiifolia</name>
    <name type="common">Common ragweed</name>
    <dbReference type="NCBI Taxonomy" id="4212"/>
    <lineage>
        <taxon>Eukaryota</taxon>
        <taxon>Viridiplantae</taxon>
        <taxon>Streptophyta</taxon>
        <taxon>Embryophyta</taxon>
        <taxon>Tracheophyta</taxon>
        <taxon>Spermatophyta</taxon>
        <taxon>Magnoliopsida</taxon>
        <taxon>eudicotyledons</taxon>
        <taxon>Gunneridae</taxon>
        <taxon>Pentapetalae</taxon>
        <taxon>asterids</taxon>
        <taxon>campanulids</taxon>
        <taxon>Asterales</taxon>
        <taxon>Asteraceae</taxon>
        <taxon>Asteroideae</taxon>
        <taxon>Heliantheae alliance</taxon>
        <taxon>Heliantheae</taxon>
        <taxon>Ambrosia</taxon>
    </lineage>
</organism>
<dbReference type="GO" id="GO:0004672">
    <property type="term" value="F:protein kinase activity"/>
    <property type="evidence" value="ECO:0007669"/>
    <property type="project" value="InterPro"/>
</dbReference>
<feature type="domain" description="Protein kinase" evidence="3">
    <location>
        <begin position="1"/>
        <end position="120"/>
    </location>
</feature>
<keyword evidence="2" id="KW-0472">Membrane</keyword>
<reference evidence="4" key="1">
    <citation type="submission" date="2022-06" db="EMBL/GenBank/DDBJ databases">
        <title>Uncovering the hologenomic basis of an extraordinary plant invasion.</title>
        <authorList>
            <person name="Bieker V.C."/>
            <person name="Martin M.D."/>
            <person name="Gilbert T."/>
            <person name="Hodgins K."/>
            <person name="Battlay P."/>
            <person name="Petersen B."/>
            <person name="Wilson J."/>
        </authorList>
    </citation>
    <scope>NUCLEOTIDE SEQUENCE</scope>
    <source>
        <strain evidence="4">AA19_3_7</strain>
        <tissue evidence="4">Leaf</tissue>
    </source>
</reference>
<evidence type="ECO:0000259" key="3">
    <source>
        <dbReference type="PROSITE" id="PS50011"/>
    </source>
</evidence>
<dbReference type="InterPro" id="IPR050823">
    <property type="entry name" value="Plant_Ser_Thr_Prot_Kinase"/>
</dbReference>
<proteinExistence type="predicted"/>
<dbReference type="AlphaFoldDB" id="A0AAD5GI19"/>
<sequence>MVYKVWVDRIELPIAVKIIHQKLSNLEMLKEFVHPNLVKLVGYTFQVDRLCLLYEFMHKGNFVDLLRSGAVARLPLVTKVKIVLGIARGIVFLQKIPSQKRWSGVGDPCLDRRKILLDEV</sequence>
<dbReference type="Pfam" id="PF07714">
    <property type="entry name" value="PK_Tyr_Ser-Thr"/>
    <property type="match status" value="1"/>
</dbReference>
<dbReference type="PROSITE" id="PS50011">
    <property type="entry name" value="PROTEIN_KINASE_DOM"/>
    <property type="match status" value="1"/>
</dbReference>
<evidence type="ECO:0000256" key="1">
    <source>
        <dbReference type="ARBA" id="ARBA00004236"/>
    </source>
</evidence>
<protein>
    <recommendedName>
        <fullName evidence="3">Protein kinase domain-containing protein</fullName>
    </recommendedName>
</protein>
<evidence type="ECO:0000313" key="5">
    <source>
        <dbReference type="Proteomes" id="UP001206925"/>
    </source>
</evidence>
<dbReference type="GO" id="GO:0005886">
    <property type="term" value="C:plasma membrane"/>
    <property type="evidence" value="ECO:0007669"/>
    <property type="project" value="UniProtKB-SubCell"/>
</dbReference>
<name>A0AAD5GI19_AMBAR</name>
<keyword evidence="2" id="KW-1003">Cell membrane</keyword>
<comment type="subcellular location">
    <subcellularLocation>
        <location evidence="1">Cell membrane</location>
    </subcellularLocation>
</comment>
<dbReference type="InterPro" id="IPR001245">
    <property type="entry name" value="Ser-Thr/Tyr_kinase_cat_dom"/>
</dbReference>
<dbReference type="InterPro" id="IPR000719">
    <property type="entry name" value="Prot_kinase_dom"/>
</dbReference>
<keyword evidence="5" id="KW-1185">Reference proteome</keyword>
<dbReference type="Proteomes" id="UP001206925">
    <property type="component" value="Unassembled WGS sequence"/>
</dbReference>
<evidence type="ECO:0000256" key="2">
    <source>
        <dbReference type="ARBA" id="ARBA00022475"/>
    </source>
</evidence>
<comment type="caution">
    <text evidence="4">The sequence shown here is derived from an EMBL/GenBank/DDBJ whole genome shotgun (WGS) entry which is preliminary data.</text>
</comment>